<dbReference type="PANTHER" id="PTHR44167:SF18">
    <property type="entry name" value="PROTEIN KINASE DOMAIN-CONTAINING PROTEIN"/>
    <property type="match status" value="1"/>
</dbReference>
<dbReference type="AlphaFoldDB" id="A0A8S1NC68"/>
<dbReference type="InterPro" id="IPR008271">
    <property type="entry name" value="Ser/Thr_kinase_AS"/>
</dbReference>
<evidence type="ECO:0000313" key="3">
    <source>
        <dbReference type="Proteomes" id="UP000692954"/>
    </source>
</evidence>
<dbReference type="PROSITE" id="PS50011">
    <property type="entry name" value="PROTEIN_KINASE_DOM"/>
    <property type="match status" value="1"/>
</dbReference>
<dbReference type="InterPro" id="IPR000719">
    <property type="entry name" value="Prot_kinase_dom"/>
</dbReference>
<dbReference type="GO" id="GO:0004674">
    <property type="term" value="F:protein serine/threonine kinase activity"/>
    <property type="evidence" value="ECO:0007669"/>
    <property type="project" value="TreeGrafter"/>
</dbReference>
<dbReference type="SMART" id="SM00220">
    <property type="entry name" value="S_TKc"/>
    <property type="match status" value="1"/>
</dbReference>
<keyword evidence="3" id="KW-1185">Reference proteome</keyword>
<reference evidence="2" key="1">
    <citation type="submission" date="2021-01" db="EMBL/GenBank/DDBJ databases">
        <authorList>
            <consortium name="Genoscope - CEA"/>
            <person name="William W."/>
        </authorList>
    </citation>
    <scope>NUCLEOTIDE SEQUENCE</scope>
</reference>
<feature type="domain" description="Protein kinase" evidence="1">
    <location>
        <begin position="136"/>
        <end position="399"/>
    </location>
</feature>
<evidence type="ECO:0000259" key="1">
    <source>
        <dbReference type="PROSITE" id="PS50011"/>
    </source>
</evidence>
<dbReference type="Proteomes" id="UP000692954">
    <property type="component" value="Unassembled WGS sequence"/>
</dbReference>
<dbReference type="GO" id="GO:0005524">
    <property type="term" value="F:ATP binding"/>
    <property type="evidence" value="ECO:0007669"/>
    <property type="project" value="InterPro"/>
</dbReference>
<sequence>MGVLLVTGFLSMMMYGQWNIYFFQVYFNFPNLRMKQYSCSAFYIGADNEHQQVTIISNNGALLIKTVLNDQQMVYLPAGSMDTILYFGREVSEDQEMYTLDLENPETQIKVSFLVSQKDSEELQNQLRGKQVFFRFKNPRILSQLAPGIQLIQTQNNVMVEKMAVFPKNMIDQASISRLCQLKQEADILSLLKEQEHQNIIKLEEIVTDGESVSIILENCQGGDLLKLLNKKTIKMDVPLVMINLLTGLKHLHEQNIVHRDIKLQNILFLDAQNANTLKIADFGLSCFKQQIPYYNPRCGTPGYTAPEVYSQQCIYDEKVDIYSAGIILYNMLTLKNPFGNSKNIQDIIKRNISGQYDETHLVNVKINNPLGYDLLLKMLQKDARNRPSAKECLLHPFFDQEIYEIQEDQNSIKHETQKRIQTTKRVKI</sequence>
<dbReference type="PROSITE" id="PS00108">
    <property type="entry name" value="PROTEIN_KINASE_ST"/>
    <property type="match status" value="1"/>
</dbReference>
<evidence type="ECO:0000313" key="2">
    <source>
        <dbReference type="EMBL" id="CAD8087926.1"/>
    </source>
</evidence>
<gene>
    <name evidence="2" type="ORF">PSON_ATCC_30995.1.T0520090</name>
</gene>
<organism evidence="2 3">
    <name type="scientific">Paramecium sonneborni</name>
    <dbReference type="NCBI Taxonomy" id="65129"/>
    <lineage>
        <taxon>Eukaryota</taxon>
        <taxon>Sar</taxon>
        <taxon>Alveolata</taxon>
        <taxon>Ciliophora</taxon>
        <taxon>Intramacronucleata</taxon>
        <taxon>Oligohymenophorea</taxon>
        <taxon>Peniculida</taxon>
        <taxon>Parameciidae</taxon>
        <taxon>Paramecium</taxon>
    </lineage>
</organism>
<dbReference type="PANTHER" id="PTHR44167">
    <property type="entry name" value="OVARIAN-SPECIFIC SERINE/THREONINE-PROTEIN KINASE LOK-RELATED"/>
    <property type="match status" value="1"/>
</dbReference>
<dbReference type="GO" id="GO:0005634">
    <property type="term" value="C:nucleus"/>
    <property type="evidence" value="ECO:0007669"/>
    <property type="project" value="TreeGrafter"/>
</dbReference>
<comment type="caution">
    <text evidence="2">The sequence shown here is derived from an EMBL/GenBank/DDBJ whole genome shotgun (WGS) entry which is preliminary data.</text>
</comment>
<proteinExistence type="predicted"/>
<dbReference type="GO" id="GO:0044773">
    <property type="term" value="P:mitotic DNA damage checkpoint signaling"/>
    <property type="evidence" value="ECO:0007669"/>
    <property type="project" value="TreeGrafter"/>
</dbReference>
<dbReference type="GO" id="GO:0005737">
    <property type="term" value="C:cytoplasm"/>
    <property type="evidence" value="ECO:0007669"/>
    <property type="project" value="TreeGrafter"/>
</dbReference>
<dbReference type="OrthoDB" id="63989at2759"/>
<name>A0A8S1NC68_9CILI</name>
<dbReference type="EMBL" id="CAJJDN010000052">
    <property type="protein sequence ID" value="CAD8087926.1"/>
    <property type="molecule type" value="Genomic_DNA"/>
</dbReference>
<dbReference type="Pfam" id="PF00069">
    <property type="entry name" value="Pkinase"/>
    <property type="match status" value="1"/>
</dbReference>
<accession>A0A8S1NC68</accession>
<protein>
    <recommendedName>
        <fullName evidence="1">Protein kinase domain-containing protein</fullName>
    </recommendedName>
</protein>